<sequence length="146" mass="16078">VFLGLTLVDVDAEVEMDTNIQGRMAESQAKAYNWDLQHSEKVLSMQDTNEAEPAEVEEVLEVVTSVKLMTEAKAYNLDLQHSEKVLSMQDTDEPKPTEVEEVLEVVTAAKLMTEVVTTAAPITTDAPITTAALKYKRLVLQGKEGV</sequence>
<comment type="caution">
    <text evidence="1">The sequence shown here is derived from an EMBL/GenBank/DDBJ whole genome shotgun (WGS) entry which is preliminary data.</text>
</comment>
<organism evidence="1">
    <name type="scientific">Tanacetum cinerariifolium</name>
    <name type="common">Dalmatian daisy</name>
    <name type="synonym">Chrysanthemum cinerariifolium</name>
    <dbReference type="NCBI Taxonomy" id="118510"/>
    <lineage>
        <taxon>Eukaryota</taxon>
        <taxon>Viridiplantae</taxon>
        <taxon>Streptophyta</taxon>
        <taxon>Embryophyta</taxon>
        <taxon>Tracheophyta</taxon>
        <taxon>Spermatophyta</taxon>
        <taxon>Magnoliopsida</taxon>
        <taxon>eudicotyledons</taxon>
        <taxon>Gunneridae</taxon>
        <taxon>Pentapetalae</taxon>
        <taxon>asterids</taxon>
        <taxon>campanulids</taxon>
        <taxon>Asterales</taxon>
        <taxon>Asteraceae</taxon>
        <taxon>Asteroideae</taxon>
        <taxon>Anthemideae</taxon>
        <taxon>Anthemidinae</taxon>
        <taxon>Tanacetum</taxon>
    </lineage>
</organism>
<dbReference type="AlphaFoldDB" id="A0A699JSP3"/>
<evidence type="ECO:0000313" key="1">
    <source>
        <dbReference type="EMBL" id="GFA55556.1"/>
    </source>
</evidence>
<protein>
    <submittedName>
        <fullName evidence="1">Uncharacterized protein</fullName>
    </submittedName>
</protein>
<gene>
    <name evidence="1" type="ORF">Tci_627528</name>
</gene>
<proteinExistence type="predicted"/>
<reference evidence="1" key="1">
    <citation type="journal article" date="2019" name="Sci. Rep.">
        <title>Draft genome of Tanacetum cinerariifolium, the natural source of mosquito coil.</title>
        <authorList>
            <person name="Yamashiro T."/>
            <person name="Shiraishi A."/>
            <person name="Satake H."/>
            <person name="Nakayama K."/>
        </authorList>
    </citation>
    <scope>NUCLEOTIDE SEQUENCE</scope>
</reference>
<name>A0A699JSP3_TANCI</name>
<accession>A0A699JSP3</accession>
<feature type="non-terminal residue" evidence="1">
    <location>
        <position position="1"/>
    </location>
</feature>
<dbReference type="EMBL" id="BKCJ010444795">
    <property type="protein sequence ID" value="GFA55556.1"/>
    <property type="molecule type" value="Genomic_DNA"/>
</dbReference>